<protein>
    <submittedName>
        <fullName evidence="2">Candidate secreted effector</fullName>
    </submittedName>
</protein>
<organism evidence="1 2">
    <name type="scientific">Meloidogyne incognita</name>
    <name type="common">Southern root-knot nematode worm</name>
    <name type="synonym">Oxyuris incognita</name>
    <dbReference type="NCBI Taxonomy" id="6306"/>
    <lineage>
        <taxon>Eukaryota</taxon>
        <taxon>Metazoa</taxon>
        <taxon>Ecdysozoa</taxon>
        <taxon>Nematoda</taxon>
        <taxon>Chromadorea</taxon>
        <taxon>Rhabditida</taxon>
        <taxon>Tylenchina</taxon>
        <taxon>Tylenchomorpha</taxon>
        <taxon>Tylenchoidea</taxon>
        <taxon>Meloidogynidae</taxon>
        <taxon>Meloidogyninae</taxon>
        <taxon>Meloidogyne</taxon>
        <taxon>Meloidogyne incognita group</taxon>
    </lineage>
</organism>
<evidence type="ECO:0000313" key="1">
    <source>
        <dbReference type="Proteomes" id="UP000887563"/>
    </source>
</evidence>
<sequence>MTMSRNLVTRSLRNIHIVKLIQSMFTQFSIILKNYLLMFSKMTSNSSMSCFRLNCFSIWTHQNRCHQSKRSITLSNHITLNIAIIIFTSPNKSSFTFQNLSNHIVN</sequence>
<name>A0A914N8P4_MELIC</name>
<dbReference type="AlphaFoldDB" id="A0A914N8P4"/>
<proteinExistence type="predicted"/>
<reference evidence="2" key="1">
    <citation type="submission" date="2022-11" db="UniProtKB">
        <authorList>
            <consortium name="WormBaseParasite"/>
        </authorList>
    </citation>
    <scope>IDENTIFICATION</scope>
</reference>
<dbReference type="WBParaSite" id="Minc3s04636g36712">
    <property type="protein sequence ID" value="Minc3s04636g36712"/>
    <property type="gene ID" value="Minc3s04636g36712"/>
</dbReference>
<dbReference type="Proteomes" id="UP000887563">
    <property type="component" value="Unplaced"/>
</dbReference>
<keyword evidence="1" id="KW-1185">Reference proteome</keyword>
<accession>A0A914N8P4</accession>
<evidence type="ECO:0000313" key="2">
    <source>
        <dbReference type="WBParaSite" id="Minc3s04636g36712"/>
    </source>
</evidence>